<organism evidence="2 3">
    <name type="scientific">Plasmodium gonderi</name>
    <dbReference type="NCBI Taxonomy" id="77519"/>
    <lineage>
        <taxon>Eukaryota</taxon>
        <taxon>Sar</taxon>
        <taxon>Alveolata</taxon>
        <taxon>Apicomplexa</taxon>
        <taxon>Aconoidasida</taxon>
        <taxon>Haemosporida</taxon>
        <taxon>Plasmodiidae</taxon>
        <taxon>Plasmodium</taxon>
        <taxon>Plasmodium (Plasmodium)</taxon>
    </lineage>
</organism>
<gene>
    <name evidence="2" type="ORF">PGO_120250</name>
</gene>
<evidence type="ECO:0000256" key="1">
    <source>
        <dbReference type="SAM" id="Phobius"/>
    </source>
</evidence>
<dbReference type="InterPro" id="IPR008780">
    <property type="entry name" value="Plasmodium_Vir"/>
</dbReference>
<dbReference type="OMA" id="EHEDICC"/>
<keyword evidence="1" id="KW-0472">Membrane</keyword>
<keyword evidence="3" id="KW-1185">Reference proteome</keyword>
<dbReference type="Pfam" id="PF05795">
    <property type="entry name" value="Plasmodium_Vir"/>
    <property type="match status" value="1"/>
</dbReference>
<dbReference type="Proteomes" id="UP000195521">
    <property type="component" value="Unassembled WGS sequence"/>
</dbReference>
<feature type="transmembrane region" description="Helical" evidence="1">
    <location>
        <begin position="431"/>
        <end position="454"/>
    </location>
</feature>
<reference evidence="3" key="1">
    <citation type="submission" date="2017-04" db="EMBL/GenBank/DDBJ databases">
        <title>Plasmodium gonderi genome.</title>
        <authorList>
            <person name="Arisue N."/>
            <person name="Honma H."/>
            <person name="Kawai S."/>
            <person name="Tougan T."/>
            <person name="Tanabe K."/>
            <person name="Horii T."/>
        </authorList>
    </citation>
    <scope>NUCLEOTIDE SEQUENCE [LARGE SCALE GENOMIC DNA]</scope>
    <source>
        <strain evidence="3">ATCC 30045</strain>
    </source>
</reference>
<evidence type="ECO:0000313" key="3">
    <source>
        <dbReference type="Proteomes" id="UP000195521"/>
    </source>
</evidence>
<dbReference type="EMBL" id="BDQF01000013">
    <property type="protein sequence ID" value="GAW82033.1"/>
    <property type="molecule type" value="Genomic_DNA"/>
</dbReference>
<name>A0A1Y1JNQ6_PLAGO</name>
<keyword evidence="1" id="KW-0812">Transmembrane</keyword>
<dbReference type="RefSeq" id="XP_028544622.1">
    <property type="nucleotide sequence ID" value="XM_028688821.1"/>
</dbReference>
<evidence type="ECO:0000313" key="2">
    <source>
        <dbReference type="EMBL" id="GAW82033.1"/>
    </source>
</evidence>
<keyword evidence="1" id="KW-1133">Transmembrane helix</keyword>
<sequence length="510" mass="60052">MELRKWNLLVVKNGYDILKTLPSHKLYYDFNQVVESDKKNVYEEYCSEISTYKNEFQWLPDFCVQFAKNLTNVNITKDVNSKHSCLLLNYWIYEEILKKHKNKTDNVYDMKFFRKIYEIGKKINDKKSDDYYCACYFYGTLGEWKEEKDLHDYFKNYEDIKKKISSISNECSKYHTYLMYIKEIYKEHEDICCIFGDIYCHRYFNCDYNKSPSNLISKLKCHNQEKKEYELDSNDEEKSENPKLENSMIIKYGRCIKTNDDKGEKLGYKCVFPENQKLAQEGETSDSNNRNVNLGNYISAVDLSTYKKLAEIKVNSYNNQGNDAFNKYLPKNMLTLFSDVPINVRNSYFDIEELSCLYGNSKKSEICKKFKEKREHELLEKIIKSKGLVGGVNRESVKVRGLPGGESATSVEYNDQLDVVESGHDIMKGTLFRVGAVTVLSLGTIVLLFLYYKFTPFGSWLNRKVLKKKNKNYNFQEGFKRELIKNSSQGNRIYSKKKRVPIAYHQMHNI</sequence>
<comment type="caution">
    <text evidence="2">The sequence shown here is derived from an EMBL/GenBank/DDBJ whole genome shotgun (WGS) entry which is preliminary data.</text>
</comment>
<proteinExistence type="predicted"/>
<dbReference type="AlphaFoldDB" id="A0A1Y1JNQ6"/>
<dbReference type="GeneID" id="39748765"/>
<dbReference type="OrthoDB" id="380127at2759"/>
<protein>
    <submittedName>
        <fullName evidence="2">Variable surface protein</fullName>
    </submittedName>
</protein>
<accession>A0A1Y1JNQ6</accession>